<name>A0A1H5Y350_9RHOB</name>
<evidence type="ECO:0000313" key="1">
    <source>
        <dbReference type="EMBL" id="SEG18262.1"/>
    </source>
</evidence>
<gene>
    <name evidence="1" type="ORF">SAMN05421751_11432</name>
</gene>
<dbReference type="EMBL" id="FNVD01000014">
    <property type="protein sequence ID" value="SEG18262.1"/>
    <property type="molecule type" value="Genomic_DNA"/>
</dbReference>
<sequence length="113" mass="12006">MARLVPILMCVLALWPATDGRAGTAGHAVCILNATSRPLLLVAEAPDGTRAAAEVAPGKALCSRAKRPATGNGMVGAFTDIDEIEGCSRLTRPGRTQVLVEYHDFDRCIWSED</sequence>
<organism evidence="1 2">
    <name type="scientific">Jhaorihella thermophila</name>
    <dbReference type="NCBI Taxonomy" id="488547"/>
    <lineage>
        <taxon>Bacteria</taxon>
        <taxon>Pseudomonadati</taxon>
        <taxon>Pseudomonadota</taxon>
        <taxon>Alphaproteobacteria</taxon>
        <taxon>Rhodobacterales</taxon>
        <taxon>Paracoccaceae</taxon>
        <taxon>Jhaorihella</taxon>
    </lineage>
</organism>
<protein>
    <submittedName>
        <fullName evidence="1">Uncharacterized protein</fullName>
    </submittedName>
</protein>
<reference evidence="1 2" key="1">
    <citation type="submission" date="2016-10" db="EMBL/GenBank/DDBJ databases">
        <authorList>
            <person name="de Groot N.N."/>
        </authorList>
    </citation>
    <scope>NUCLEOTIDE SEQUENCE [LARGE SCALE GENOMIC DNA]</scope>
    <source>
        <strain evidence="1 2">DSM 23413</strain>
    </source>
</reference>
<proteinExistence type="predicted"/>
<accession>A0A1H5Y350</accession>
<dbReference type="Proteomes" id="UP000236742">
    <property type="component" value="Unassembled WGS sequence"/>
</dbReference>
<dbReference type="AlphaFoldDB" id="A0A1H5Y350"/>
<dbReference type="RefSeq" id="WP_146064220.1">
    <property type="nucleotide sequence ID" value="NZ_FNVD01000014.1"/>
</dbReference>
<keyword evidence="2" id="KW-1185">Reference proteome</keyword>
<evidence type="ECO:0000313" key="2">
    <source>
        <dbReference type="Proteomes" id="UP000236742"/>
    </source>
</evidence>